<evidence type="ECO:0000313" key="2">
    <source>
        <dbReference type="Proteomes" id="UP000027135"/>
    </source>
</evidence>
<keyword evidence="2" id="KW-1185">Reference proteome</keyword>
<dbReference type="GO" id="GO:0106300">
    <property type="term" value="P:protein-DNA covalent cross-linking repair"/>
    <property type="evidence" value="ECO:0007669"/>
    <property type="project" value="TreeGrafter"/>
</dbReference>
<sequence>MDIGFFNDVDIKVIPPPFGRLVVAYRYNGPVAETSIAQLFRYIQNTDTLPYFKTIIIHYYGGRKLTDTEHTRSYAAGVILNEDGLLPDINLVSTLADFGYSIATFPKITHALVVTFPYRNYLSLQLGLSRLYRKLLQYIEAFTTFRGPCCLHYENNEQGPLKHAGSQRAAIFLQYPNRNEEILPWRHYSLLVILVLPLLLVISHVLSEPPSHGGGFKGISSGGHGGYSIGGLGGGYSGGGSLKGYTLGGSSYSSGGFGGGHGGSGYSSGGFGGGHGGSSYSSGGFGGGHGGSGYSSGGFGGGHGGSSYSSGGFGGGHGGSGTEEAVTAVADSEVVTEESVTAVADSEVVTEEAVTAVADQVATEDILVADILEVMGIPVEGVDILALVMEMMTLVDIHDTVLPQHVVHIYCKLILPLLLSPLHGSAKFLMLSVLCTSSDV</sequence>
<name>A0A067QTG1_ZOONE</name>
<dbReference type="InParanoid" id="A0A067QTG1"/>
<reference evidence="1 2" key="1">
    <citation type="journal article" date="2014" name="Nat. Commun.">
        <title>Molecular traces of alternative social organization in a termite genome.</title>
        <authorList>
            <person name="Terrapon N."/>
            <person name="Li C."/>
            <person name="Robertson H.M."/>
            <person name="Ji L."/>
            <person name="Meng X."/>
            <person name="Booth W."/>
            <person name="Chen Z."/>
            <person name="Childers C.P."/>
            <person name="Glastad K.M."/>
            <person name="Gokhale K."/>
            <person name="Gowin J."/>
            <person name="Gronenberg W."/>
            <person name="Hermansen R.A."/>
            <person name="Hu H."/>
            <person name="Hunt B.G."/>
            <person name="Huylmans A.K."/>
            <person name="Khalil S.M."/>
            <person name="Mitchell R.D."/>
            <person name="Munoz-Torres M.C."/>
            <person name="Mustard J.A."/>
            <person name="Pan H."/>
            <person name="Reese J.T."/>
            <person name="Scharf M.E."/>
            <person name="Sun F."/>
            <person name="Vogel H."/>
            <person name="Xiao J."/>
            <person name="Yang W."/>
            <person name="Yang Z."/>
            <person name="Yang Z."/>
            <person name="Zhou J."/>
            <person name="Zhu J."/>
            <person name="Brent C.S."/>
            <person name="Elsik C.G."/>
            <person name="Goodisman M.A."/>
            <person name="Liberles D.A."/>
            <person name="Roe R.M."/>
            <person name="Vargo E.L."/>
            <person name="Vilcinskas A."/>
            <person name="Wang J."/>
            <person name="Bornberg-Bauer E."/>
            <person name="Korb J."/>
            <person name="Zhang G."/>
            <person name="Liebig J."/>
        </authorList>
    </citation>
    <scope>NUCLEOTIDE SEQUENCE [LARGE SCALE GENOMIC DNA]</scope>
    <source>
        <tissue evidence="1">Whole organism</tissue>
    </source>
</reference>
<dbReference type="GO" id="GO:0005789">
    <property type="term" value="C:endoplasmic reticulum membrane"/>
    <property type="evidence" value="ECO:0007669"/>
    <property type="project" value="TreeGrafter"/>
</dbReference>
<organism evidence="1 2">
    <name type="scientific">Zootermopsis nevadensis</name>
    <name type="common">Dampwood termite</name>
    <dbReference type="NCBI Taxonomy" id="136037"/>
    <lineage>
        <taxon>Eukaryota</taxon>
        <taxon>Metazoa</taxon>
        <taxon>Ecdysozoa</taxon>
        <taxon>Arthropoda</taxon>
        <taxon>Hexapoda</taxon>
        <taxon>Insecta</taxon>
        <taxon>Pterygota</taxon>
        <taxon>Neoptera</taxon>
        <taxon>Polyneoptera</taxon>
        <taxon>Dictyoptera</taxon>
        <taxon>Blattodea</taxon>
        <taxon>Blattoidea</taxon>
        <taxon>Termitoidae</taxon>
        <taxon>Termopsidae</taxon>
        <taxon>Zootermopsis</taxon>
    </lineage>
</organism>
<gene>
    <name evidence="1" type="ORF">L798_13295</name>
</gene>
<dbReference type="GO" id="GO:0005657">
    <property type="term" value="C:replication fork"/>
    <property type="evidence" value="ECO:0007669"/>
    <property type="project" value="TreeGrafter"/>
</dbReference>
<dbReference type="AlphaFoldDB" id="A0A067QTG1"/>
<dbReference type="PANTHER" id="PTHR15949:SF3">
    <property type="entry name" value="TESTIS-EXPRESSED PROTEIN 264"/>
    <property type="match status" value="1"/>
</dbReference>
<dbReference type="GO" id="GO:0000421">
    <property type="term" value="C:autophagosome membrane"/>
    <property type="evidence" value="ECO:0007669"/>
    <property type="project" value="TreeGrafter"/>
</dbReference>
<dbReference type="GO" id="GO:0061709">
    <property type="term" value="P:reticulophagy"/>
    <property type="evidence" value="ECO:0007669"/>
    <property type="project" value="TreeGrafter"/>
</dbReference>
<dbReference type="GO" id="GO:0005634">
    <property type="term" value="C:nucleus"/>
    <property type="evidence" value="ECO:0007669"/>
    <property type="project" value="TreeGrafter"/>
</dbReference>
<dbReference type="EMBL" id="KK852979">
    <property type="protein sequence ID" value="KDR13027.1"/>
    <property type="molecule type" value="Genomic_DNA"/>
</dbReference>
<accession>A0A067QTG1</accession>
<evidence type="ECO:0000313" key="1">
    <source>
        <dbReference type="EMBL" id="KDR13027.1"/>
    </source>
</evidence>
<dbReference type="Proteomes" id="UP000027135">
    <property type="component" value="Unassembled WGS sequence"/>
</dbReference>
<proteinExistence type="predicted"/>
<dbReference type="PANTHER" id="PTHR15949">
    <property type="entry name" value="TESTIS-EXPRESSED PROTEIN 264"/>
    <property type="match status" value="1"/>
</dbReference>
<protein>
    <submittedName>
        <fullName evidence="1">Testis-expressed sequence 264 protein</fullName>
    </submittedName>
</protein>